<dbReference type="InterPro" id="IPR036974">
    <property type="entry name" value="PUA_sf"/>
</dbReference>
<feature type="binding site" evidence="6">
    <location>
        <position position="399"/>
    </location>
    <ligand>
        <name>S-adenosyl-L-methionine</name>
        <dbReference type="ChEBI" id="CHEBI:59789"/>
    </ligand>
</feature>
<dbReference type="CDD" id="cd02440">
    <property type="entry name" value="AdoMet_MTases"/>
    <property type="match status" value="1"/>
</dbReference>
<comment type="similarity">
    <text evidence="1 6">Belongs to the class I-like SAM-binding methyltransferase superfamily. RsmB/NOP family.</text>
</comment>
<evidence type="ECO:0000256" key="1">
    <source>
        <dbReference type="ARBA" id="ARBA00007494"/>
    </source>
</evidence>
<evidence type="ECO:0000256" key="5">
    <source>
        <dbReference type="ARBA" id="ARBA00022884"/>
    </source>
</evidence>
<evidence type="ECO:0000256" key="4">
    <source>
        <dbReference type="ARBA" id="ARBA00022691"/>
    </source>
</evidence>
<gene>
    <name evidence="8" type="ORF">PoB_000272100</name>
</gene>
<evidence type="ECO:0000256" key="3">
    <source>
        <dbReference type="ARBA" id="ARBA00022679"/>
    </source>
</evidence>
<comment type="caution">
    <text evidence="8">The sequence shown here is derived from an EMBL/GenBank/DDBJ whole genome shotgun (WGS) entry which is preliminary data.</text>
</comment>
<evidence type="ECO:0000256" key="6">
    <source>
        <dbReference type="PROSITE-ProRule" id="PRU01023"/>
    </source>
</evidence>
<dbReference type="PANTHER" id="PTHR22807:SF34">
    <property type="entry name" value="TRNA (CYTOSINE(72)-C(5))-METHYLTRANSFERASE NSUN6"/>
    <property type="match status" value="1"/>
</dbReference>
<name>A0AAV3XZF7_9GAST</name>
<keyword evidence="5 6" id="KW-0694">RNA-binding</keyword>
<evidence type="ECO:0000259" key="7">
    <source>
        <dbReference type="PROSITE" id="PS51686"/>
    </source>
</evidence>
<feature type="binding site" evidence="6">
    <location>
        <position position="377"/>
    </location>
    <ligand>
        <name>S-adenosyl-L-methionine</name>
        <dbReference type="ChEBI" id="CHEBI:59789"/>
    </ligand>
</feature>
<keyword evidence="3 6" id="KW-0808">Transferase</keyword>
<dbReference type="SUPFAM" id="SSF53335">
    <property type="entry name" value="S-adenosyl-L-methionine-dependent methyltransferases"/>
    <property type="match status" value="1"/>
</dbReference>
<dbReference type="Gene3D" id="2.30.130.10">
    <property type="entry name" value="PUA domain"/>
    <property type="match status" value="1"/>
</dbReference>
<dbReference type="Proteomes" id="UP000735302">
    <property type="component" value="Unassembled WGS sequence"/>
</dbReference>
<dbReference type="PROSITE" id="PS51686">
    <property type="entry name" value="SAM_MT_RSMB_NOP"/>
    <property type="match status" value="1"/>
</dbReference>
<keyword evidence="9" id="KW-1185">Reference proteome</keyword>
<dbReference type="CDD" id="cd21150">
    <property type="entry name" value="PUA_NSun6-like"/>
    <property type="match status" value="1"/>
</dbReference>
<dbReference type="PRINTS" id="PR02008">
    <property type="entry name" value="RCMTFAMILY"/>
</dbReference>
<proteinExistence type="inferred from homology"/>
<sequence length="538" mass="59766">MLRKNFQPKSESRYFKAIRRKRPWLLRRGVVLQHDNVTPHSANLTQQWLQRYGWEILPHPAHSPDLAPSDFHLFGPLKRHLGGMAFETEDDFISELRNWFDNLDVDFFRAADVELDKMLQVLALPPMFTTLRIDLNIIDAVDAIHQISMCLKKQCIDTGLDTFEIFQHSNYEDCLILKNRGPIPVGKVEKEVIVDVACGMAVLRGAHVFQQGIMGAPASLAKGDTVSVFADLDKKCLKGLISKYQGTKLHVGNGTSQVSRSEIFGSNKTNQRGIGILMTNPVYEAPSLSEMSFPWLVPQNLPSIACVHALDPQPGETVLDMCAAPGGKTSHIAALMSYKGKIVAMEKSNQRAKKLEQLCIQNVQVYAFDSTLALTQDNAAGQKAGPPFLPASFDRVLVDAPCSALGQRPCHVNRISVNQLHSFPVIQHKLLLVAAELLKPGGILVYSTCTITLEENEQQVARFLAKRPDMKLVNPHTKLGNDGLGGCDLSDTHRTLVQRFDPSVVMCNLDSHSRDLHNVDTIGFFIAKFVKVDCKENT</sequence>
<dbReference type="GO" id="GO:0001510">
    <property type="term" value="P:RNA methylation"/>
    <property type="evidence" value="ECO:0007669"/>
    <property type="project" value="InterPro"/>
</dbReference>
<dbReference type="InterPro" id="IPR015947">
    <property type="entry name" value="PUA-like_sf"/>
</dbReference>
<dbReference type="InterPro" id="IPR029063">
    <property type="entry name" value="SAM-dependent_MTases_sf"/>
</dbReference>
<keyword evidence="4 6" id="KW-0949">S-adenosyl-L-methionine</keyword>
<accession>A0AAV3XZF7</accession>
<dbReference type="SUPFAM" id="SSF88697">
    <property type="entry name" value="PUA domain-like"/>
    <property type="match status" value="1"/>
</dbReference>
<reference evidence="8 9" key="1">
    <citation type="journal article" date="2021" name="Elife">
        <title>Chloroplast acquisition without the gene transfer in kleptoplastic sea slugs, Plakobranchus ocellatus.</title>
        <authorList>
            <person name="Maeda T."/>
            <person name="Takahashi S."/>
            <person name="Yoshida T."/>
            <person name="Shimamura S."/>
            <person name="Takaki Y."/>
            <person name="Nagai Y."/>
            <person name="Toyoda A."/>
            <person name="Suzuki Y."/>
            <person name="Arimoto A."/>
            <person name="Ishii H."/>
            <person name="Satoh N."/>
            <person name="Nishiyama T."/>
            <person name="Hasebe M."/>
            <person name="Maruyama T."/>
            <person name="Minagawa J."/>
            <person name="Obokata J."/>
            <person name="Shigenobu S."/>
        </authorList>
    </citation>
    <scope>NUCLEOTIDE SEQUENCE [LARGE SCALE GENOMIC DNA]</scope>
</reference>
<dbReference type="GO" id="GO:0003723">
    <property type="term" value="F:RNA binding"/>
    <property type="evidence" value="ECO:0007669"/>
    <property type="project" value="UniProtKB-UniRule"/>
</dbReference>
<dbReference type="AlphaFoldDB" id="A0AAV3XZF7"/>
<feature type="domain" description="SAM-dependent MTase RsmB/NOP-type" evidence="7">
    <location>
        <begin position="220"/>
        <end position="532"/>
    </location>
</feature>
<dbReference type="GO" id="GO:0008173">
    <property type="term" value="F:RNA methyltransferase activity"/>
    <property type="evidence" value="ECO:0007669"/>
    <property type="project" value="InterPro"/>
</dbReference>
<keyword evidence="2 6" id="KW-0489">Methyltransferase</keyword>
<dbReference type="Pfam" id="PF01189">
    <property type="entry name" value="Methyltr_RsmB-F"/>
    <property type="match status" value="1"/>
</dbReference>
<evidence type="ECO:0000256" key="2">
    <source>
        <dbReference type="ARBA" id="ARBA00022603"/>
    </source>
</evidence>
<dbReference type="InterPro" id="IPR036397">
    <property type="entry name" value="RNaseH_sf"/>
</dbReference>
<protein>
    <submittedName>
        <fullName evidence="8">Ribosomal RNA small subunit methyltransferase b</fullName>
    </submittedName>
</protein>
<dbReference type="PROSITE" id="PS50890">
    <property type="entry name" value="PUA"/>
    <property type="match status" value="1"/>
</dbReference>
<dbReference type="InterPro" id="IPR023267">
    <property type="entry name" value="RCMT"/>
</dbReference>
<evidence type="ECO:0000313" key="9">
    <source>
        <dbReference type="Proteomes" id="UP000735302"/>
    </source>
</evidence>
<organism evidence="8 9">
    <name type="scientific">Plakobranchus ocellatus</name>
    <dbReference type="NCBI Taxonomy" id="259542"/>
    <lineage>
        <taxon>Eukaryota</taxon>
        <taxon>Metazoa</taxon>
        <taxon>Spiralia</taxon>
        <taxon>Lophotrochozoa</taxon>
        <taxon>Mollusca</taxon>
        <taxon>Gastropoda</taxon>
        <taxon>Heterobranchia</taxon>
        <taxon>Euthyneura</taxon>
        <taxon>Panpulmonata</taxon>
        <taxon>Sacoglossa</taxon>
        <taxon>Placobranchoidea</taxon>
        <taxon>Plakobranchidae</taxon>
        <taxon>Plakobranchus</taxon>
    </lineage>
</organism>
<dbReference type="InterPro" id="IPR018314">
    <property type="entry name" value="RsmB/NOL1/NOP2-like_CS"/>
</dbReference>
<feature type="binding site" evidence="6">
    <location>
        <begin position="322"/>
        <end position="328"/>
    </location>
    <ligand>
        <name>S-adenosyl-L-methionine</name>
        <dbReference type="ChEBI" id="CHEBI:59789"/>
    </ligand>
</feature>
<dbReference type="EMBL" id="BLXT01000368">
    <property type="protein sequence ID" value="GFN76215.1"/>
    <property type="molecule type" value="Genomic_DNA"/>
</dbReference>
<dbReference type="PROSITE" id="PS01153">
    <property type="entry name" value="NOL1_NOP2_SUN"/>
    <property type="match status" value="1"/>
</dbReference>
<dbReference type="Gene3D" id="3.40.50.150">
    <property type="entry name" value="Vaccinia Virus protein VP39"/>
    <property type="match status" value="1"/>
</dbReference>
<dbReference type="Gene3D" id="3.30.420.10">
    <property type="entry name" value="Ribonuclease H-like superfamily/Ribonuclease H"/>
    <property type="match status" value="1"/>
</dbReference>
<feature type="binding site" evidence="6">
    <location>
        <position position="346"/>
    </location>
    <ligand>
        <name>S-adenosyl-L-methionine</name>
        <dbReference type="ChEBI" id="CHEBI:59789"/>
    </ligand>
</feature>
<evidence type="ECO:0000313" key="8">
    <source>
        <dbReference type="EMBL" id="GFN76215.1"/>
    </source>
</evidence>
<dbReference type="InterPro" id="IPR049560">
    <property type="entry name" value="MeTrfase_RsmB-F_NOP2_cat"/>
</dbReference>
<feature type="active site" description="Nucleophile" evidence="6">
    <location>
        <position position="449"/>
    </location>
</feature>
<dbReference type="InterPro" id="IPR001678">
    <property type="entry name" value="MeTrfase_RsmB-F_NOP2_dom"/>
</dbReference>
<dbReference type="PANTHER" id="PTHR22807">
    <property type="entry name" value="NOP2 YEAST -RELATED NOL1/NOP2/FMU SUN DOMAIN-CONTAINING"/>
    <property type="match status" value="1"/>
</dbReference>